<keyword evidence="5 7" id="KW-1133">Transmembrane helix</keyword>
<dbReference type="GO" id="GO:0005789">
    <property type="term" value="C:endoplasmic reticulum membrane"/>
    <property type="evidence" value="ECO:0007669"/>
    <property type="project" value="UniProtKB-SubCell"/>
</dbReference>
<keyword evidence="3" id="KW-0378">Hydrolase</keyword>
<organism evidence="9 10">
    <name type="scientific">Paramecium sonneborni</name>
    <dbReference type="NCBI Taxonomy" id="65129"/>
    <lineage>
        <taxon>Eukaryota</taxon>
        <taxon>Sar</taxon>
        <taxon>Alveolata</taxon>
        <taxon>Ciliophora</taxon>
        <taxon>Intramacronucleata</taxon>
        <taxon>Oligohymenophorea</taxon>
        <taxon>Peniculida</taxon>
        <taxon>Parameciidae</taxon>
        <taxon>Paramecium</taxon>
    </lineage>
</organism>
<dbReference type="CDD" id="cd01610">
    <property type="entry name" value="PAP2_like"/>
    <property type="match status" value="1"/>
</dbReference>
<dbReference type="InterPro" id="IPR000326">
    <property type="entry name" value="PAP2/HPO"/>
</dbReference>
<feature type="transmembrane region" description="Helical" evidence="7">
    <location>
        <begin position="164"/>
        <end position="187"/>
    </location>
</feature>
<evidence type="ECO:0000256" key="5">
    <source>
        <dbReference type="ARBA" id="ARBA00022989"/>
    </source>
</evidence>
<name>A0A8S1R9Z2_9CILI</name>
<keyword evidence="2 7" id="KW-0812">Transmembrane</keyword>
<keyword evidence="4" id="KW-0256">Endoplasmic reticulum</keyword>
<keyword evidence="6 7" id="KW-0472">Membrane</keyword>
<gene>
    <name evidence="9" type="ORF">PSON_ATCC_30995.1.T1560012</name>
</gene>
<evidence type="ECO:0000256" key="6">
    <source>
        <dbReference type="ARBA" id="ARBA00023136"/>
    </source>
</evidence>
<dbReference type="OrthoDB" id="301434at2759"/>
<dbReference type="AlphaFoldDB" id="A0A8S1R9Z2"/>
<keyword evidence="10" id="KW-1185">Reference proteome</keyword>
<evidence type="ECO:0000256" key="4">
    <source>
        <dbReference type="ARBA" id="ARBA00022824"/>
    </source>
</evidence>
<dbReference type="Proteomes" id="UP000692954">
    <property type="component" value="Unassembled WGS sequence"/>
</dbReference>
<feature type="transmembrane region" description="Helical" evidence="7">
    <location>
        <begin position="77"/>
        <end position="95"/>
    </location>
</feature>
<comment type="caution">
    <text evidence="9">The sequence shown here is derived from an EMBL/GenBank/DDBJ whole genome shotgun (WGS) entry which is preliminary data.</text>
</comment>
<feature type="transmembrane region" description="Helical" evidence="7">
    <location>
        <begin position="193"/>
        <end position="210"/>
    </location>
</feature>
<protein>
    <recommendedName>
        <fullName evidence="8">Phosphatidic acid phosphatase type 2/haloperoxidase domain-containing protein</fullName>
    </recommendedName>
</protein>
<proteinExistence type="predicted"/>
<feature type="transmembrane region" description="Helical" evidence="7">
    <location>
        <begin position="124"/>
        <end position="143"/>
    </location>
</feature>
<dbReference type="PANTHER" id="PTHR14969:SF28">
    <property type="entry name" value="DIHYDROSPHINGOSINE 1-PHOSPHATE PHOSPHATASE LCB3-RELATED"/>
    <property type="match status" value="1"/>
</dbReference>
<evidence type="ECO:0000256" key="7">
    <source>
        <dbReference type="SAM" id="Phobius"/>
    </source>
</evidence>
<feature type="transmembrane region" description="Helical" evidence="7">
    <location>
        <begin position="51"/>
        <end position="70"/>
    </location>
</feature>
<dbReference type="Pfam" id="PF01569">
    <property type="entry name" value="PAP2"/>
    <property type="match status" value="1"/>
</dbReference>
<feature type="transmembrane region" description="Helical" evidence="7">
    <location>
        <begin position="335"/>
        <end position="353"/>
    </location>
</feature>
<feature type="transmembrane region" description="Helical" evidence="7">
    <location>
        <begin position="365"/>
        <end position="390"/>
    </location>
</feature>
<feature type="domain" description="Phosphatidic acid phosphatase type 2/haloperoxidase" evidence="8">
    <location>
        <begin position="79"/>
        <end position="208"/>
    </location>
</feature>
<reference evidence="9" key="1">
    <citation type="submission" date="2021-01" db="EMBL/GenBank/DDBJ databases">
        <authorList>
            <consortium name="Genoscope - CEA"/>
            <person name="William W."/>
        </authorList>
    </citation>
    <scope>NUCLEOTIDE SEQUENCE</scope>
</reference>
<dbReference type="GO" id="GO:0042392">
    <property type="term" value="F:sphingosine-1-phosphate phosphatase activity"/>
    <property type="evidence" value="ECO:0007669"/>
    <property type="project" value="TreeGrafter"/>
</dbReference>
<accession>A0A8S1R9Z2</accession>
<evidence type="ECO:0000259" key="8">
    <source>
        <dbReference type="SMART" id="SM00014"/>
    </source>
</evidence>
<dbReference type="PANTHER" id="PTHR14969">
    <property type="entry name" value="SPHINGOSINE-1-PHOSPHATE PHOSPHOHYDROLASE"/>
    <property type="match status" value="1"/>
</dbReference>
<evidence type="ECO:0000256" key="3">
    <source>
        <dbReference type="ARBA" id="ARBA00022801"/>
    </source>
</evidence>
<evidence type="ECO:0000313" key="9">
    <source>
        <dbReference type="EMBL" id="CAD8125051.1"/>
    </source>
</evidence>
<evidence type="ECO:0000256" key="1">
    <source>
        <dbReference type="ARBA" id="ARBA00004477"/>
    </source>
</evidence>
<comment type="subcellular location">
    <subcellularLocation>
        <location evidence="1">Endoplasmic reticulum membrane</location>
        <topology evidence="1">Multi-pass membrane protein</topology>
    </subcellularLocation>
</comment>
<feature type="transmembrane region" description="Helical" evidence="7">
    <location>
        <begin position="9"/>
        <end position="31"/>
    </location>
</feature>
<feature type="transmembrane region" description="Helical" evidence="7">
    <location>
        <begin position="230"/>
        <end position="248"/>
    </location>
</feature>
<sequence length="422" mass="49370">MQYNSKKNAILGIILFSIYIIIDLLIDETLLQYTYKLIFYLKNPIFIETSYMIKSSSLLLCEIILLYLYLSFNKKLDVLLLILFSCVLTGTHAFLKEIYNEGRPYMLNSDVKTLECIAELGKPSGHAICIVSYMISIYFADYFENEVETKVEKRIERKVEMKFPLLKAILYSIIALIVCLSRVVLGVHSLGQVIYGIVFTICMYMIYLGVIHKIMKKFINKHIKFVSHKLTLFTACLFLVFLTLSLSADLYSRNQFAKNPELYYKFMDAVQKCRENNGLEKLNDEFGFILQRQTSHSYGYYFIVIGALLGFVVFRGAYEEGLYETQAKLRTRLTLFIRIMIFYLMVFLIQYGMDYYEPEQYESYLLMIVVGHIIFGFSVTLIYPMLMYILGWEIYGSMQCVNKSNLLTEYSNIWEYDSLISE</sequence>
<feature type="transmembrane region" description="Helical" evidence="7">
    <location>
        <begin position="298"/>
        <end position="314"/>
    </location>
</feature>
<evidence type="ECO:0000313" key="10">
    <source>
        <dbReference type="Proteomes" id="UP000692954"/>
    </source>
</evidence>
<dbReference type="SMART" id="SM00014">
    <property type="entry name" value="acidPPc"/>
    <property type="match status" value="1"/>
</dbReference>
<evidence type="ECO:0000256" key="2">
    <source>
        <dbReference type="ARBA" id="ARBA00022692"/>
    </source>
</evidence>
<dbReference type="EMBL" id="CAJJDN010000156">
    <property type="protein sequence ID" value="CAD8125051.1"/>
    <property type="molecule type" value="Genomic_DNA"/>
</dbReference>